<sequence length="132" mass="14569">MASQGATNLDYLAANRAQEIIKRASAKASARDVDTAVTKALGVLQENGVYACFLYLLAKEKDIGKIVVEEMLNVLQNPRRNKPSSLTPDVVLRHISENVTHDLERLLLAKEVLEQTLIYARYGAKARDASES</sequence>
<dbReference type="AlphaFoldDB" id="A7NQV7"/>
<evidence type="ECO:0008006" key="3">
    <source>
        <dbReference type="Google" id="ProtNLM"/>
    </source>
</evidence>
<name>A7NQV7_ROSCS</name>
<dbReference type="Proteomes" id="UP000000263">
    <property type="component" value="Chromosome"/>
</dbReference>
<gene>
    <name evidence="1" type="ordered locus">Rcas_3919</name>
</gene>
<reference evidence="1 2" key="1">
    <citation type="submission" date="2007-08" db="EMBL/GenBank/DDBJ databases">
        <title>Complete sequence of Roseiflexus castenholzii DSM 13941.</title>
        <authorList>
            <consortium name="US DOE Joint Genome Institute"/>
            <person name="Copeland A."/>
            <person name="Lucas S."/>
            <person name="Lapidus A."/>
            <person name="Barry K."/>
            <person name="Glavina del Rio T."/>
            <person name="Dalin E."/>
            <person name="Tice H."/>
            <person name="Pitluck S."/>
            <person name="Thompson L.S."/>
            <person name="Brettin T."/>
            <person name="Bruce D."/>
            <person name="Detter J.C."/>
            <person name="Han C."/>
            <person name="Tapia R."/>
            <person name="Schmutz J."/>
            <person name="Larimer F."/>
            <person name="Land M."/>
            <person name="Hauser L."/>
            <person name="Kyrpides N."/>
            <person name="Mikhailova N."/>
            <person name="Bryant D.A."/>
            <person name="Hanada S."/>
            <person name="Tsukatani Y."/>
            <person name="Richardson P."/>
        </authorList>
    </citation>
    <scope>NUCLEOTIDE SEQUENCE [LARGE SCALE GENOMIC DNA]</scope>
    <source>
        <strain evidence="2">DSM 13941 / HLO8</strain>
    </source>
</reference>
<keyword evidence="2" id="KW-1185">Reference proteome</keyword>
<evidence type="ECO:0000313" key="2">
    <source>
        <dbReference type="Proteomes" id="UP000000263"/>
    </source>
</evidence>
<dbReference type="HOGENOM" id="CLU_140162_0_0_0"/>
<dbReference type="KEGG" id="rca:Rcas_3919"/>
<dbReference type="RefSeq" id="WP_012122376.1">
    <property type="nucleotide sequence ID" value="NC_009767.1"/>
</dbReference>
<dbReference type="EMBL" id="CP000804">
    <property type="protein sequence ID" value="ABU59953.1"/>
    <property type="molecule type" value="Genomic_DNA"/>
</dbReference>
<dbReference type="STRING" id="383372.Rcas_3919"/>
<dbReference type="OrthoDB" id="48984at2"/>
<accession>A7NQV7</accession>
<organism evidence="1 2">
    <name type="scientific">Roseiflexus castenholzii (strain DSM 13941 / HLO8)</name>
    <dbReference type="NCBI Taxonomy" id="383372"/>
    <lineage>
        <taxon>Bacteria</taxon>
        <taxon>Bacillati</taxon>
        <taxon>Chloroflexota</taxon>
        <taxon>Chloroflexia</taxon>
        <taxon>Chloroflexales</taxon>
        <taxon>Roseiflexineae</taxon>
        <taxon>Roseiflexaceae</taxon>
        <taxon>Roseiflexus</taxon>
    </lineage>
</organism>
<proteinExistence type="predicted"/>
<protein>
    <recommendedName>
        <fullName evidence="3">CRISPR type III-B/RAMP module-associated protein Cmr5</fullName>
    </recommendedName>
</protein>
<dbReference type="eggNOG" id="ENOG5032QVK">
    <property type="taxonomic scope" value="Bacteria"/>
</dbReference>
<evidence type="ECO:0000313" key="1">
    <source>
        <dbReference type="EMBL" id="ABU59953.1"/>
    </source>
</evidence>